<evidence type="ECO:0000256" key="1">
    <source>
        <dbReference type="ARBA" id="ARBA00023015"/>
    </source>
</evidence>
<keyword evidence="3" id="KW-0804">Transcription</keyword>
<evidence type="ECO:0000256" key="2">
    <source>
        <dbReference type="ARBA" id="ARBA00023125"/>
    </source>
</evidence>
<sequence>MSESVGPSALTPRKGRTLADTAASEVHRMILAGELPAGSPLRLNDLAAQLDMSPMPVRDAMRRLEALGLVEIIPHKGARVRELTEDDLRDTYEIRIELESLATARAALMITPDAVERAAASLAQHEDLLKAGDVDAARRAHTEFHFTIYRASGSLWLPRAIEPVWQNSERYRFATPDAERRRLSHLEHQAILDACAAHDGEAAAAALRAHLESTMHRILAAMSARG</sequence>
<accession>A0A3N1CP50</accession>
<dbReference type="InterPro" id="IPR036390">
    <property type="entry name" value="WH_DNA-bd_sf"/>
</dbReference>
<dbReference type="Pfam" id="PF00392">
    <property type="entry name" value="GntR"/>
    <property type="match status" value="1"/>
</dbReference>
<keyword evidence="6" id="KW-1185">Reference proteome</keyword>
<evidence type="ECO:0000313" key="6">
    <source>
        <dbReference type="Proteomes" id="UP000272400"/>
    </source>
</evidence>
<protein>
    <submittedName>
        <fullName evidence="5">DNA-binding GntR family transcriptional regulator</fullName>
    </submittedName>
</protein>
<dbReference type="Pfam" id="PF07729">
    <property type="entry name" value="FCD"/>
    <property type="match status" value="1"/>
</dbReference>
<dbReference type="GO" id="GO:0003677">
    <property type="term" value="F:DNA binding"/>
    <property type="evidence" value="ECO:0007669"/>
    <property type="project" value="UniProtKB-KW"/>
</dbReference>
<dbReference type="InterPro" id="IPR008920">
    <property type="entry name" value="TF_FadR/GntR_C"/>
</dbReference>
<dbReference type="InterPro" id="IPR000524">
    <property type="entry name" value="Tscrpt_reg_HTH_GntR"/>
</dbReference>
<evidence type="ECO:0000256" key="3">
    <source>
        <dbReference type="ARBA" id="ARBA00023163"/>
    </source>
</evidence>
<reference evidence="5 6" key="1">
    <citation type="submission" date="2018-11" db="EMBL/GenBank/DDBJ databases">
        <title>Sequencing the genomes of 1000 actinobacteria strains.</title>
        <authorList>
            <person name="Klenk H.-P."/>
        </authorList>
    </citation>
    <scope>NUCLEOTIDE SEQUENCE [LARGE SCALE GENOMIC DNA]</scope>
    <source>
        <strain evidence="5 6">DSM 44254</strain>
    </source>
</reference>
<evidence type="ECO:0000259" key="4">
    <source>
        <dbReference type="PROSITE" id="PS50949"/>
    </source>
</evidence>
<dbReference type="SUPFAM" id="SSF48008">
    <property type="entry name" value="GntR ligand-binding domain-like"/>
    <property type="match status" value="1"/>
</dbReference>
<gene>
    <name evidence="5" type="ORF">EDD29_0561</name>
</gene>
<dbReference type="PANTHER" id="PTHR43537">
    <property type="entry name" value="TRANSCRIPTIONAL REGULATOR, GNTR FAMILY"/>
    <property type="match status" value="1"/>
</dbReference>
<dbReference type="EMBL" id="RJKE01000001">
    <property type="protein sequence ID" value="ROO83072.1"/>
    <property type="molecule type" value="Genomic_DNA"/>
</dbReference>
<dbReference type="InterPro" id="IPR011711">
    <property type="entry name" value="GntR_C"/>
</dbReference>
<dbReference type="CDD" id="cd07377">
    <property type="entry name" value="WHTH_GntR"/>
    <property type="match status" value="1"/>
</dbReference>
<comment type="caution">
    <text evidence="5">The sequence shown here is derived from an EMBL/GenBank/DDBJ whole genome shotgun (WGS) entry which is preliminary data.</text>
</comment>
<keyword evidence="1" id="KW-0805">Transcription regulation</keyword>
<dbReference type="PANTHER" id="PTHR43537:SF24">
    <property type="entry name" value="GLUCONATE OPERON TRANSCRIPTIONAL REPRESSOR"/>
    <property type="match status" value="1"/>
</dbReference>
<dbReference type="SUPFAM" id="SSF46785">
    <property type="entry name" value="Winged helix' DNA-binding domain"/>
    <property type="match status" value="1"/>
</dbReference>
<organism evidence="5 6">
    <name type="scientific">Actinocorallia herbida</name>
    <dbReference type="NCBI Taxonomy" id="58109"/>
    <lineage>
        <taxon>Bacteria</taxon>
        <taxon>Bacillati</taxon>
        <taxon>Actinomycetota</taxon>
        <taxon>Actinomycetes</taxon>
        <taxon>Streptosporangiales</taxon>
        <taxon>Thermomonosporaceae</taxon>
        <taxon>Actinocorallia</taxon>
    </lineage>
</organism>
<dbReference type="InterPro" id="IPR036388">
    <property type="entry name" value="WH-like_DNA-bd_sf"/>
</dbReference>
<dbReference type="AlphaFoldDB" id="A0A3N1CP50"/>
<name>A0A3N1CP50_9ACTN</name>
<dbReference type="RefSeq" id="WP_211359538.1">
    <property type="nucleotide sequence ID" value="NZ_RJKE01000001.1"/>
</dbReference>
<proteinExistence type="predicted"/>
<dbReference type="Gene3D" id="1.20.120.530">
    <property type="entry name" value="GntR ligand-binding domain-like"/>
    <property type="match status" value="1"/>
</dbReference>
<evidence type="ECO:0000313" key="5">
    <source>
        <dbReference type="EMBL" id="ROO83072.1"/>
    </source>
</evidence>
<dbReference type="SMART" id="SM00345">
    <property type="entry name" value="HTH_GNTR"/>
    <property type="match status" value="1"/>
</dbReference>
<dbReference type="PROSITE" id="PS50949">
    <property type="entry name" value="HTH_GNTR"/>
    <property type="match status" value="1"/>
</dbReference>
<dbReference type="SMART" id="SM00895">
    <property type="entry name" value="FCD"/>
    <property type="match status" value="1"/>
</dbReference>
<feature type="domain" description="HTH gntR-type" evidence="4">
    <location>
        <begin position="16"/>
        <end position="83"/>
    </location>
</feature>
<dbReference type="Gene3D" id="1.10.10.10">
    <property type="entry name" value="Winged helix-like DNA-binding domain superfamily/Winged helix DNA-binding domain"/>
    <property type="match status" value="1"/>
</dbReference>
<dbReference type="Proteomes" id="UP000272400">
    <property type="component" value="Unassembled WGS sequence"/>
</dbReference>
<dbReference type="GO" id="GO:0003700">
    <property type="term" value="F:DNA-binding transcription factor activity"/>
    <property type="evidence" value="ECO:0007669"/>
    <property type="project" value="InterPro"/>
</dbReference>
<keyword evidence="2 5" id="KW-0238">DNA-binding</keyword>